<dbReference type="PIRSF" id="PIRSF019322">
    <property type="entry name" value="UCP019322"/>
    <property type="match status" value="1"/>
</dbReference>
<evidence type="ECO:0000259" key="2">
    <source>
        <dbReference type="Pfam" id="PF09883"/>
    </source>
</evidence>
<dbReference type="AlphaFoldDB" id="A0ABD5V1B9"/>
<name>A0ABD5V1B9_9EURY</name>
<dbReference type="Pfam" id="PF09883">
    <property type="entry name" value="DUF2110"/>
    <property type="match status" value="1"/>
</dbReference>
<dbReference type="Pfam" id="PF24873">
    <property type="entry name" value="DUF2110_C"/>
    <property type="match status" value="1"/>
</dbReference>
<sequence>MVVLATKCYVEGDARERSLDGMGSLVENAVGDLHVEWQVGVRADGFVQVDLTGEDAAVARNALAEEWGEIVAHDEGFEPGEEYVGTLESWDADGFVLDAGEDVRIPADRLGLGTGTPEQVVERFGLVQHLPMQFVYADPGGGEADGNGTGDGSNSSATSRLADAERDRLYEWQRGPGRLNVNSATRGEVRATINRAGHARDIVTVERLGLLEQSVICREETDPPGLLAAIGSYLPAEMRCVV</sequence>
<evidence type="ECO:0000313" key="5">
    <source>
        <dbReference type="EMBL" id="MFC6893809.1"/>
    </source>
</evidence>
<dbReference type="Proteomes" id="UP001596296">
    <property type="component" value="Unassembled WGS sequence"/>
</dbReference>
<evidence type="ECO:0000256" key="1">
    <source>
        <dbReference type="SAM" id="MobiDB-lite"/>
    </source>
</evidence>
<dbReference type="Pfam" id="PF24872">
    <property type="entry name" value="DUF2110_N"/>
    <property type="match status" value="1"/>
</dbReference>
<evidence type="ECO:0000313" key="6">
    <source>
        <dbReference type="Proteomes" id="UP001596296"/>
    </source>
</evidence>
<reference evidence="5 6" key="1">
    <citation type="journal article" date="2019" name="Int. J. Syst. Evol. Microbiol.">
        <title>The Global Catalogue of Microorganisms (GCM) 10K type strain sequencing project: providing services to taxonomists for standard genome sequencing and annotation.</title>
        <authorList>
            <consortium name="The Broad Institute Genomics Platform"/>
            <consortium name="The Broad Institute Genome Sequencing Center for Infectious Disease"/>
            <person name="Wu L."/>
            <person name="Ma J."/>
        </authorList>
    </citation>
    <scope>NUCLEOTIDE SEQUENCE [LARGE SCALE GENOMIC DNA]</scope>
    <source>
        <strain evidence="5 6">SKJ47</strain>
    </source>
</reference>
<dbReference type="InterPro" id="IPR056756">
    <property type="entry name" value="DUF2110_central"/>
</dbReference>
<dbReference type="RefSeq" id="WP_379746277.1">
    <property type="nucleotide sequence ID" value="NZ_JBHSVN010000001.1"/>
</dbReference>
<comment type="caution">
    <text evidence="5">The sequence shown here is derived from an EMBL/GenBank/DDBJ whole genome shotgun (WGS) entry which is preliminary data.</text>
</comment>
<feature type="domain" description="DUF2110" evidence="2">
    <location>
        <begin position="78"/>
        <end position="173"/>
    </location>
</feature>
<organism evidence="5 6">
    <name type="scientific">Halopenitus salinus</name>
    <dbReference type="NCBI Taxonomy" id="1198295"/>
    <lineage>
        <taxon>Archaea</taxon>
        <taxon>Methanobacteriati</taxon>
        <taxon>Methanobacteriota</taxon>
        <taxon>Stenosarchaea group</taxon>
        <taxon>Halobacteria</taxon>
        <taxon>Halobacteriales</taxon>
        <taxon>Haloferacaceae</taxon>
        <taxon>Halopenitus</taxon>
    </lineage>
</organism>
<dbReference type="EMBL" id="JBHSXL010000013">
    <property type="protein sequence ID" value="MFC6893809.1"/>
    <property type="molecule type" value="Genomic_DNA"/>
</dbReference>
<evidence type="ECO:0000259" key="3">
    <source>
        <dbReference type="Pfam" id="PF24872"/>
    </source>
</evidence>
<feature type="domain" description="DUF2110" evidence="4">
    <location>
        <begin position="177"/>
        <end position="242"/>
    </location>
</feature>
<feature type="domain" description="DUF2110" evidence="3">
    <location>
        <begin position="1"/>
        <end position="72"/>
    </location>
</feature>
<accession>A0ABD5V1B9</accession>
<dbReference type="InterPro" id="IPR056757">
    <property type="entry name" value="DUF2110_C"/>
</dbReference>
<dbReference type="InterPro" id="IPR056758">
    <property type="entry name" value="DUF2110_N"/>
</dbReference>
<protein>
    <submittedName>
        <fullName evidence="5">DUF2110 family protein</fullName>
    </submittedName>
</protein>
<feature type="region of interest" description="Disordered" evidence="1">
    <location>
        <begin position="137"/>
        <end position="161"/>
    </location>
</feature>
<evidence type="ECO:0000259" key="4">
    <source>
        <dbReference type="Pfam" id="PF24873"/>
    </source>
</evidence>
<feature type="compositionally biased region" description="Gly residues" evidence="1">
    <location>
        <begin position="139"/>
        <end position="151"/>
    </location>
</feature>
<proteinExistence type="predicted"/>
<keyword evidence="6" id="KW-1185">Reference proteome</keyword>
<dbReference type="InterPro" id="IPR016757">
    <property type="entry name" value="UCP019322"/>
</dbReference>
<gene>
    <name evidence="5" type="ORF">ACFQE9_14525</name>
</gene>